<sequence length="1493" mass="172560">MAETVGAEDIDKLWQKASETYKERTGEDLQHGPKLTIEEMEEELSKSFQGGDTREKIVKETLKRMIQVGAEVASNVTSSAFPGAGILFKAATPLIEISDHYQQYYTATSVHDTLERVLPHFNRIQTYVETARQGTRLNRNLVDIIFKILQHFLNICAIYSNVLQTSKHKKGRLKNLCKAIIGLDGGIRQELNRIDELVKNEEAQNNAESHGFTISEEGRRTRARNLKLIRDSLEIEESTQFLRPWKEMQETLRRRYVKGIGSWLPALEEFSTWKDVQQPAAPVLVLEADPGFGKTFLCSEIVETLQGSQTPRKNGKSSVAFFYFKSSEKRRVEKSQPENSSKSPANDTSTTGPVPDDHISIRDILISLIWQLTTADEEYQRYAASKMEHPASNLSCSRDLWDKLIKEYATFASSKCRKVFFLVIDGLDLETSKEKEKEKEDFKYIVRDIMEMPRSEFQIRMLVTGKCETLKDLEIDHGENSTLIHVAEHRHGDMKTFIKSRMSNFPRDRKDDEQADLLRKIEAKFCETDQYAFDSYVHVLPILDEVDQTIQTYGNNELRDILKRRPEDSCSAVAWQLKRLEGQLNDDEIEEFNDVLVCMVLLNVWPTIKQLTTFAWLSKDTRHQLALEQRIRDKYLHFFDLFDGDIVVSDPTMRYFLDHHPPEPEPNFEDETNHQSENHKSDVAIITRLAQAFCEGELPNTLEQLFKKLPASKPRIDLDCVDGRMKIVLCILRAVCTERRKHSHFLHEYAARYLLDHLGEVALDQLRKVPSNVKKEIGYYLHEFFMDTNSVETWVKQHGSENILDPLFQEKQQDSMIYRALSWEDEDVQEGIRMAASQEKYSVKEKTQNLGGDDQKKETTIGSRELAQTPTDTNANEKDETNHEESTDTASGEQGVLDIHRCTKAPQKALASLWLDQDDWDAEYGLWMLMKISQTEVSDLKPYPAEKWTQVDIHSLEQIWGWAIGVLGKGDKRQTSNRYRRLAETALAIQTASSNEQATSSSGEQATASSDNEAETWYSYIFKTCETAKRENPDNWRATWCIARTEMHKYREQQPGQDEHPALVTWETLLKELEAEENFRNEQKDQHDDILGSFLELCEKQNRPYKAVRAFGSLFDTFPHDVDLAKRAFDSVKGRNDRTCLKKLIQILGMIPEKGRLSPMTKLLHKFPESQEFHDNLWFALHDDPGLTIKCYTDAIKATVSISVVARGYLRFYYALALYHQHKVEEATEEWENIKLERSQFKVHPELRQLQAQISEKLALCYVQLTRSSINKKFKSDGETAYTKKIKELIQKGQEGKDTLMTDVRYLTLSLCRIHKLNGQHEEAKGCISSYVKAATDLLEDNTYDNDSEGYMALGEILVALDDEKSAKQAWSMINNTEDGHYFDLPIFCDGGCGHKWEHYPDTEIHIYLQGLWDGKARKEMKNRIAKDGDVDKMTKSWVTDIKNKYVVKKPNTQDHHRQWIRLHSAQENLKKFLRRRAMVSENRTEKDEHRTL</sequence>
<feature type="region of interest" description="Disordered" evidence="2">
    <location>
        <begin position="843"/>
        <end position="895"/>
    </location>
</feature>
<dbReference type="InterPro" id="IPR031350">
    <property type="entry name" value="Goodbye_dom"/>
</dbReference>
<accession>A0ABR3T683</accession>
<organism evidence="5 6">
    <name type="scientific">Diplodia intermedia</name>
    <dbReference type="NCBI Taxonomy" id="856260"/>
    <lineage>
        <taxon>Eukaryota</taxon>
        <taxon>Fungi</taxon>
        <taxon>Dikarya</taxon>
        <taxon>Ascomycota</taxon>
        <taxon>Pezizomycotina</taxon>
        <taxon>Dothideomycetes</taxon>
        <taxon>Dothideomycetes incertae sedis</taxon>
        <taxon>Botryosphaeriales</taxon>
        <taxon>Botryosphaeriaceae</taxon>
        <taxon>Diplodia</taxon>
    </lineage>
</organism>
<reference evidence="5 6" key="1">
    <citation type="journal article" date="2023" name="Plant Dis.">
        <title>First Report of Diplodia intermedia Causing Canker and Dieback Diseases on Apple Trees in Canada.</title>
        <authorList>
            <person name="Ellouze W."/>
            <person name="Ilyukhin E."/>
            <person name="Sulman M."/>
            <person name="Ali S."/>
        </authorList>
    </citation>
    <scope>NUCLEOTIDE SEQUENCE [LARGE SCALE GENOMIC DNA]</scope>
    <source>
        <strain evidence="5 6">M45-28</strain>
    </source>
</reference>
<dbReference type="Pfam" id="PF24883">
    <property type="entry name" value="NPHP3_N"/>
    <property type="match status" value="2"/>
</dbReference>
<feature type="domain" description="Fungal STAND N-terminal Goodbye" evidence="3">
    <location>
        <begin position="14"/>
        <end position="127"/>
    </location>
</feature>
<feature type="domain" description="Nephrocystin 3-like N-terminal" evidence="4">
    <location>
        <begin position="259"/>
        <end position="331"/>
    </location>
</feature>
<keyword evidence="1" id="KW-0677">Repeat</keyword>
<proteinExistence type="predicted"/>
<dbReference type="Gene3D" id="3.40.50.300">
    <property type="entry name" value="P-loop containing nucleotide triphosphate hydrolases"/>
    <property type="match status" value="1"/>
</dbReference>
<gene>
    <name evidence="5" type="ORF">SLS58_010458</name>
</gene>
<keyword evidence="6" id="KW-1185">Reference proteome</keyword>
<protein>
    <recommendedName>
        <fullName evidence="7">Fungal STAND N-terminal Goodbye domain-containing protein</fullName>
    </recommendedName>
</protein>
<evidence type="ECO:0000256" key="2">
    <source>
        <dbReference type="SAM" id="MobiDB-lite"/>
    </source>
</evidence>
<dbReference type="PANTHER" id="PTHR10039">
    <property type="entry name" value="AMELOGENIN"/>
    <property type="match status" value="1"/>
</dbReference>
<comment type="caution">
    <text evidence="5">The sequence shown here is derived from an EMBL/GenBank/DDBJ whole genome shotgun (WGS) entry which is preliminary data.</text>
</comment>
<dbReference type="Proteomes" id="UP001521184">
    <property type="component" value="Unassembled WGS sequence"/>
</dbReference>
<feature type="compositionally biased region" description="Basic and acidic residues" evidence="2">
    <location>
        <begin position="843"/>
        <end position="859"/>
    </location>
</feature>
<feature type="domain" description="Nephrocystin 3-like N-terminal" evidence="4">
    <location>
        <begin position="360"/>
        <end position="465"/>
    </location>
</feature>
<evidence type="ECO:0000313" key="6">
    <source>
        <dbReference type="Proteomes" id="UP001521184"/>
    </source>
</evidence>
<dbReference type="InterPro" id="IPR027417">
    <property type="entry name" value="P-loop_NTPase"/>
</dbReference>
<evidence type="ECO:0000256" key="1">
    <source>
        <dbReference type="ARBA" id="ARBA00022737"/>
    </source>
</evidence>
<evidence type="ECO:0008006" key="7">
    <source>
        <dbReference type="Google" id="ProtNLM"/>
    </source>
</evidence>
<feature type="compositionally biased region" description="Basic and acidic residues" evidence="2">
    <location>
        <begin position="875"/>
        <end position="886"/>
    </location>
</feature>
<name>A0ABR3T683_9PEZI</name>
<feature type="region of interest" description="Disordered" evidence="2">
    <location>
        <begin position="330"/>
        <end position="356"/>
    </location>
</feature>
<dbReference type="EMBL" id="JAKEKT020000123">
    <property type="protein sequence ID" value="KAL1635007.1"/>
    <property type="molecule type" value="Genomic_DNA"/>
</dbReference>
<feature type="compositionally biased region" description="Polar residues" evidence="2">
    <location>
        <begin position="860"/>
        <end position="874"/>
    </location>
</feature>
<dbReference type="Pfam" id="PF17109">
    <property type="entry name" value="Goodbye"/>
    <property type="match status" value="1"/>
</dbReference>
<dbReference type="InterPro" id="IPR056884">
    <property type="entry name" value="NPHP3-like_N"/>
</dbReference>
<evidence type="ECO:0000259" key="4">
    <source>
        <dbReference type="Pfam" id="PF24883"/>
    </source>
</evidence>
<evidence type="ECO:0000313" key="5">
    <source>
        <dbReference type="EMBL" id="KAL1635007.1"/>
    </source>
</evidence>
<dbReference type="PANTHER" id="PTHR10039:SF17">
    <property type="entry name" value="FUNGAL STAND N-TERMINAL GOODBYE DOMAIN-CONTAINING PROTEIN-RELATED"/>
    <property type="match status" value="1"/>
</dbReference>
<feature type="compositionally biased region" description="Polar residues" evidence="2">
    <location>
        <begin position="337"/>
        <end position="352"/>
    </location>
</feature>
<evidence type="ECO:0000259" key="3">
    <source>
        <dbReference type="Pfam" id="PF17109"/>
    </source>
</evidence>
<feature type="region of interest" description="Disordered" evidence="2">
    <location>
        <begin position="991"/>
        <end position="1010"/>
    </location>
</feature>